<dbReference type="PANTHER" id="PTHR32444">
    <property type="entry name" value="BULB-TYPE LECTIN DOMAIN-CONTAINING PROTEIN"/>
    <property type="match status" value="1"/>
</dbReference>
<dbReference type="InterPro" id="IPR003609">
    <property type="entry name" value="Pan_app"/>
</dbReference>
<dbReference type="AlphaFoldDB" id="A0AAD9TYH2"/>
<evidence type="ECO:0000313" key="3">
    <source>
        <dbReference type="EMBL" id="KAK2644322.1"/>
    </source>
</evidence>
<dbReference type="PROSITE" id="PS50948">
    <property type="entry name" value="PAN"/>
    <property type="match status" value="1"/>
</dbReference>
<gene>
    <name evidence="3" type="ORF">Ddye_019517</name>
</gene>
<dbReference type="Proteomes" id="UP001280121">
    <property type="component" value="Unassembled WGS sequence"/>
</dbReference>
<keyword evidence="1" id="KW-1133">Transmembrane helix</keyword>
<evidence type="ECO:0000259" key="2">
    <source>
        <dbReference type="PROSITE" id="PS50948"/>
    </source>
</evidence>
<sequence>MVKSSDFAECPSTLKDQCRDLCLNNCSCVTYAFDVCIGCMTLSCNLIDIQKMSNGGANLYIRLAQSELDRKDYSEVIIIVVVIVGMIIGIICTFSVWKWLRKHKGNIGRQTENSGEKAIKSI</sequence>
<comment type="caution">
    <text evidence="3">The sequence shown here is derived from an EMBL/GenBank/DDBJ whole genome shotgun (WGS) entry which is preliminary data.</text>
</comment>
<dbReference type="Pfam" id="PF08276">
    <property type="entry name" value="PAN_2"/>
    <property type="match status" value="1"/>
</dbReference>
<dbReference type="EMBL" id="JANJYI010000006">
    <property type="protein sequence ID" value="KAK2644322.1"/>
    <property type="molecule type" value="Genomic_DNA"/>
</dbReference>
<keyword evidence="4" id="KW-1185">Reference proteome</keyword>
<evidence type="ECO:0000313" key="4">
    <source>
        <dbReference type="Proteomes" id="UP001280121"/>
    </source>
</evidence>
<protein>
    <recommendedName>
        <fullName evidence="2">Apple domain-containing protein</fullName>
    </recommendedName>
</protein>
<organism evidence="3 4">
    <name type="scientific">Dipteronia dyeriana</name>
    <dbReference type="NCBI Taxonomy" id="168575"/>
    <lineage>
        <taxon>Eukaryota</taxon>
        <taxon>Viridiplantae</taxon>
        <taxon>Streptophyta</taxon>
        <taxon>Embryophyta</taxon>
        <taxon>Tracheophyta</taxon>
        <taxon>Spermatophyta</taxon>
        <taxon>Magnoliopsida</taxon>
        <taxon>eudicotyledons</taxon>
        <taxon>Gunneridae</taxon>
        <taxon>Pentapetalae</taxon>
        <taxon>rosids</taxon>
        <taxon>malvids</taxon>
        <taxon>Sapindales</taxon>
        <taxon>Sapindaceae</taxon>
        <taxon>Hippocastanoideae</taxon>
        <taxon>Acereae</taxon>
        <taxon>Dipteronia</taxon>
    </lineage>
</organism>
<dbReference type="PANTHER" id="PTHR32444:SF198">
    <property type="entry name" value="BULB-TYPE LECTIN DOMAIN-CONTAINING PROTEIN"/>
    <property type="match status" value="1"/>
</dbReference>
<feature type="domain" description="Apple" evidence="2">
    <location>
        <begin position="1"/>
        <end position="64"/>
    </location>
</feature>
<keyword evidence="1" id="KW-0472">Membrane</keyword>
<proteinExistence type="predicted"/>
<dbReference type="CDD" id="cd01098">
    <property type="entry name" value="PAN_AP_plant"/>
    <property type="match status" value="1"/>
</dbReference>
<keyword evidence="1" id="KW-0812">Transmembrane</keyword>
<name>A0AAD9TYH2_9ROSI</name>
<reference evidence="3" key="1">
    <citation type="journal article" date="2023" name="Plant J.">
        <title>Genome sequences and population genomics provide insights into the demographic history, inbreeding, and mutation load of two 'living fossil' tree species of Dipteronia.</title>
        <authorList>
            <person name="Feng Y."/>
            <person name="Comes H.P."/>
            <person name="Chen J."/>
            <person name="Zhu S."/>
            <person name="Lu R."/>
            <person name="Zhang X."/>
            <person name="Li P."/>
            <person name="Qiu J."/>
            <person name="Olsen K.M."/>
            <person name="Qiu Y."/>
        </authorList>
    </citation>
    <scope>NUCLEOTIDE SEQUENCE</scope>
    <source>
        <strain evidence="3">KIB01</strain>
    </source>
</reference>
<evidence type="ECO:0000256" key="1">
    <source>
        <dbReference type="SAM" id="Phobius"/>
    </source>
</evidence>
<feature type="transmembrane region" description="Helical" evidence="1">
    <location>
        <begin position="76"/>
        <end position="100"/>
    </location>
</feature>
<accession>A0AAD9TYH2</accession>